<dbReference type="PANTHER" id="PTHR42713">
    <property type="entry name" value="HISTIDINE KINASE-RELATED"/>
    <property type="match status" value="1"/>
</dbReference>
<keyword evidence="4 10" id="KW-0597">Phosphoprotein</keyword>
<dbReference type="InterPro" id="IPR018062">
    <property type="entry name" value="HTH_AraC-typ_CS"/>
</dbReference>
<feature type="domain" description="Response regulatory" evidence="12">
    <location>
        <begin position="3"/>
        <end position="120"/>
    </location>
</feature>
<dbReference type="InterPro" id="IPR041522">
    <property type="entry name" value="CdaR_GGDEF"/>
</dbReference>
<comment type="caution">
    <text evidence="13">The sequence shown here is derived from an EMBL/GenBank/DDBJ whole genome shotgun (WGS) entry which is preliminary data.</text>
</comment>
<keyword evidence="8" id="KW-0804">Transcription</keyword>
<evidence type="ECO:0000313" key="14">
    <source>
        <dbReference type="Proteomes" id="UP000005384"/>
    </source>
</evidence>
<dbReference type="Gene3D" id="3.40.50.2300">
    <property type="match status" value="1"/>
</dbReference>
<reference evidence="13 14" key="1">
    <citation type="submission" date="2011-08" db="EMBL/GenBank/DDBJ databases">
        <title>The Genome Sequence of Clostridium hathewayi WAL-18680.</title>
        <authorList>
            <consortium name="The Broad Institute Genome Sequencing Platform"/>
            <person name="Earl A."/>
            <person name="Ward D."/>
            <person name="Feldgarden M."/>
            <person name="Gevers D."/>
            <person name="Finegold S.M."/>
            <person name="Summanen P.H."/>
            <person name="Molitoris D.R."/>
            <person name="Song M."/>
            <person name="Daigneault M."/>
            <person name="Allen-Vercoe E."/>
            <person name="Young S.K."/>
            <person name="Zeng Q."/>
            <person name="Gargeya S."/>
            <person name="Fitzgerald M."/>
            <person name="Haas B."/>
            <person name="Abouelleil A."/>
            <person name="Alvarado L."/>
            <person name="Arachchi H.M."/>
            <person name="Berlin A."/>
            <person name="Brown A."/>
            <person name="Chapman S.B."/>
            <person name="Chen Z."/>
            <person name="Dunbar C."/>
            <person name="Freedman E."/>
            <person name="Gearin G."/>
            <person name="Gellesch M."/>
            <person name="Goldberg J."/>
            <person name="Griggs A."/>
            <person name="Gujja S."/>
            <person name="Heiman D."/>
            <person name="Howarth C."/>
            <person name="Larson L."/>
            <person name="Lui A."/>
            <person name="MacDonald P.J.P."/>
            <person name="Montmayeur A."/>
            <person name="Murphy C."/>
            <person name="Neiman D."/>
            <person name="Pearson M."/>
            <person name="Priest M."/>
            <person name="Roberts A."/>
            <person name="Saif S."/>
            <person name="Shea T."/>
            <person name="Shenoy N."/>
            <person name="Sisk P."/>
            <person name="Stolte C."/>
            <person name="Sykes S."/>
            <person name="Wortman J."/>
            <person name="Nusbaum C."/>
            <person name="Birren B."/>
        </authorList>
    </citation>
    <scope>NUCLEOTIDE SEQUENCE [LARGE SCALE GENOMIC DNA]</scope>
    <source>
        <strain evidence="13 14">WAL-18680</strain>
    </source>
</reference>
<dbReference type="GO" id="GO:0000160">
    <property type="term" value="P:phosphorelay signal transduction system"/>
    <property type="evidence" value="ECO:0007669"/>
    <property type="project" value="UniProtKB-KW"/>
</dbReference>
<evidence type="ECO:0000256" key="10">
    <source>
        <dbReference type="PROSITE-ProRule" id="PRU00169"/>
    </source>
</evidence>
<dbReference type="Pfam" id="PF12833">
    <property type="entry name" value="HTH_18"/>
    <property type="match status" value="1"/>
</dbReference>
<evidence type="ECO:0000256" key="2">
    <source>
        <dbReference type="ARBA" id="ARBA00018672"/>
    </source>
</evidence>
<evidence type="ECO:0000313" key="13">
    <source>
        <dbReference type="EMBL" id="EHI57012.1"/>
    </source>
</evidence>
<dbReference type="Gene3D" id="1.10.10.60">
    <property type="entry name" value="Homeodomain-like"/>
    <property type="match status" value="2"/>
</dbReference>
<keyword evidence="14" id="KW-1185">Reference proteome</keyword>
<dbReference type="Proteomes" id="UP000005384">
    <property type="component" value="Unassembled WGS sequence"/>
</dbReference>
<dbReference type="InterPro" id="IPR018060">
    <property type="entry name" value="HTH_AraC"/>
</dbReference>
<evidence type="ECO:0000256" key="1">
    <source>
        <dbReference type="ARBA" id="ARBA00004496"/>
    </source>
</evidence>
<evidence type="ECO:0000259" key="11">
    <source>
        <dbReference type="PROSITE" id="PS01124"/>
    </source>
</evidence>
<dbReference type="PROSITE" id="PS00041">
    <property type="entry name" value="HTH_ARAC_FAMILY_1"/>
    <property type="match status" value="1"/>
</dbReference>
<feature type="modified residue" description="4-aspartylphosphate" evidence="10">
    <location>
        <position position="55"/>
    </location>
</feature>
<evidence type="ECO:0000256" key="4">
    <source>
        <dbReference type="ARBA" id="ARBA00022553"/>
    </source>
</evidence>
<evidence type="ECO:0000256" key="6">
    <source>
        <dbReference type="ARBA" id="ARBA00023015"/>
    </source>
</evidence>
<dbReference type="PROSITE" id="PS50110">
    <property type="entry name" value="RESPONSE_REGULATORY"/>
    <property type="match status" value="1"/>
</dbReference>
<dbReference type="HOGENOM" id="CLU_000445_5_0_9"/>
<dbReference type="EMBL" id="ADLN01000127">
    <property type="protein sequence ID" value="EHI57012.1"/>
    <property type="molecule type" value="Genomic_DNA"/>
</dbReference>
<dbReference type="Pfam" id="PF17853">
    <property type="entry name" value="GGDEF_2"/>
    <property type="match status" value="1"/>
</dbReference>
<dbReference type="InterPro" id="IPR001789">
    <property type="entry name" value="Sig_transdc_resp-reg_receiver"/>
</dbReference>
<keyword evidence="5" id="KW-0902">Two-component regulatory system</keyword>
<dbReference type="SMART" id="SM00342">
    <property type="entry name" value="HTH_ARAC"/>
    <property type="match status" value="1"/>
</dbReference>
<dbReference type="InterPro" id="IPR051552">
    <property type="entry name" value="HptR"/>
</dbReference>
<evidence type="ECO:0000256" key="9">
    <source>
        <dbReference type="ARBA" id="ARBA00024867"/>
    </source>
</evidence>
<name>G5IN41_9FIRM</name>
<dbReference type="OrthoDB" id="9794370at2"/>
<dbReference type="PATRIC" id="fig|742737.3.peg.4902"/>
<dbReference type="PROSITE" id="PS01124">
    <property type="entry name" value="HTH_ARAC_FAMILY_2"/>
    <property type="match status" value="1"/>
</dbReference>
<dbReference type="SUPFAM" id="SSF52172">
    <property type="entry name" value="CheY-like"/>
    <property type="match status" value="1"/>
</dbReference>
<dbReference type="SMART" id="SM00448">
    <property type="entry name" value="REC"/>
    <property type="match status" value="1"/>
</dbReference>
<sequence length="551" mass="63079">MIRVLLADDDYLVKDVLQSMIPWEELGMEMIGFAEDGKQTLELCLEQKPDLLITDIRMPLLSGLEVALCLREQNQKTRVVLISGIQDFDYARTALDVQADGYLLKPIRLKEIIATLKKVRESIELESNRAAFLDKIETRLRENLPLARATFLHNLLHGTLDQEEALQEKLEYFELPFQSEETVVAAIGVLDNYGELLSSRSESQVQMVNFAVRDIMERTMDNYQAGLSFATRDNEFVLLFHREYCIPDKMAGILEAIAGLIGELDCLSISFGIGLPASGVRLACNSYNEARRALEHKFFVGNQAIIQIDDITVPTTHRTVLNEDESFRLQTLARQLLQYVKSGDTALIAGTLNDYLLILTGPGSLSREYIRGQFFELVIHAYREFCETEQELPDMAARYTAATQAILKAETVAEIRRFTQDILLAIAKHFARKYQNRHLLLVEQIKTYIQEHRTENITLNDISSAVYMSTNYICGVFKKECGQTIHDYLLDVKMQEGKRMLRETTMKVFEISDALGYETSHYFSYSFKRYTGKTPYQYRKEASPFSFLTEL</sequence>
<feature type="domain" description="HTH araC/xylS-type" evidence="11">
    <location>
        <begin position="443"/>
        <end position="541"/>
    </location>
</feature>
<dbReference type="GO" id="GO:0043565">
    <property type="term" value="F:sequence-specific DNA binding"/>
    <property type="evidence" value="ECO:0007669"/>
    <property type="project" value="InterPro"/>
</dbReference>
<dbReference type="SUPFAM" id="SSF46689">
    <property type="entry name" value="Homeodomain-like"/>
    <property type="match status" value="2"/>
</dbReference>
<dbReference type="Pfam" id="PF00072">
    <property type="entry name" value="Response_reg"/>
    <property type="match status" value="1"/>
</dbReference>
<keyword evidence="7" id="KW-0238">DNA-binding</keyword>
<evidence type="ECO:0000256" key="5">
    <source>
        <dbReference type="ARBA" id="ARBA00023012"/>
    </source>
</evidence>
<dbReference type="CDD" id="cd17536">
    <property type="entry name" value="REC_YesN-like"/>
    <property type="match status" value="1"/>
</dbReference>
<keyword evidence="3" id="KW-0963">Cytoplasm</keyword>
<evidence type="ECO:0000256" key="3">
    <source>
        <dbReference type="ARBA" id="ARBA00022490"/>
    </source>
</evidence>
<evidence type="ECO:0000256" key="8">
    <source>
        <dbReference type="ARBA" id="ARBA00023163"/>
    </source>
</evidence>
<accession>G5IN41</accession>
<comment type="function">
    <text evidence="9">May play the central regulatory role in sporulation. It may be an element of the effector pathway responsible for the activation of sporulation genes in response to nutritional stress. Spo0A may act in concert with spo0H (a sigma factor) to control the expression of some genes that are critical to the sporulation process.</text>
</comment>
<organism evidence="13 14">
    <name type="scientific">Hungatella hathewayi WAL-18680</name>
    <dbReference type="NCBI Taxonomy" id="742737"/>
    <lineage>
        <taxon>Bacteria</taxon>
        <taxon>Bacillati</taxon>
        <taxon>Bacillota</taxon>
        <taxon>Clostridia</taxon>
        <taxon>Lachnospirales</taxon>
        <taxon>Lachnospiraceae</taxon>
        <taxon>Hungatella</taxon>
    </lineage>
</organism>
<dbReference type="GO" id="GO:0005737">
    <property type="term" value="C:cytoplasm"/>
    <property type="evidence" value="ECO:0007669"/>
    <property type="project" value="UniProtKB-SubCell"/>
</dbReference>
<keyword evidence="6" id="KW-0805">Transcription regulation</keyword>
<protein>
    <recommendedName>
        <fullName evidence="2">Stage 0 sporulation protein A homolog</fullName>
    </recommendedName>
</protein>
<dbReference type="AlphaFoldDB" id="G5IN41"/>
<dbReference type="RefSeq" id="WP_006782907.1">
    <property type="nucleotide sequence ID" value="NZ_CP040506.1"/>
</dbReference>
<dbReference type="InterPro" id="IPR009057">
    <property type="entry name" value="Homeodomain-like_sf"/>
</dbReference>
<evidence type="ECO:0000259" key="12">
    <source>
        <dbReference type="PROSITE" id="PS50110"/>
    </source>
</evidence>
<dbReference type="GO" id="GO:0003700">
    <property type="term" value="F:DNA-binding transcription factor activity"/>
    <property type="evidence" value="ECO:0007669"/>
    <property type="project" value="InterPro"/>
</dbReference>
<dbReference type="PANTHER" id="PTHR42713:SF3">
    <property type="entry name" value="TRANSCRIPTIONAL REGULATORY PROTEIN HPTR"/>
    <property type="match status" value="1"/>
</dbReference>
<evidence type="ECO:0000256" key="7">
    <source>
        <dbReference type="ARBA" id="ARBA00023125"/>
    </source>
</evidence>
<proteinExistence type="predicted"/>
<dbReference type="InterPro" id="IPR011006">
    <property type="entry name" value="CheY-like_superfamily"/>
</dbReference>
<comment type="subcellular location">
    <subcellularLocation>
        <location evidence="1">Cytoplasm</location>
    </subcellularLocation>
</comment>
<gene>
    <name evidence="13" type="ORF">HMPREF9473_04919</name>
</gene>